<proteinExistence type="predicted"/>
<reference evidence="2 3" key="1">
    <citation type="submission" date="2014-11" db="EMBL/GenBank/DDBJ databases">
        <authorList>
            <person name="Wibberg Daniel"/>
        </authorList>
    </citation>
    <scope>NUCLEOTIDE SEQUENCE [LARGE SCALE GENOMIC DNA]</scope>
    <source>
        <strain evidence="2">Rhizoctonia solani AG1-IB 7/3/14</strain>
    </source>
</reference>
<organism evidence="2 3">
    <name type="scientific">Thanatephorus cucumeris (strain AG1-IB / isolate 7/3/14)</name>
    <name type="common">Lettuce bottom rot fungus</name>
    <name type="synonym">Rhizoctonia solani</name>
    <dbReference type="NCBI Taxonomy" id="1108050"/>
    <lineage>
        <taxon>Eukaryota</taxon>
        <taxon>Fungi</taxon>
        <taxon>Dikarya</taxon>
        <taxon>Basidiomycota</taxon>
        <taxon>Agaricomycotina</taxon>
        <taxon>Agaricomycetes</taxon>
        <taxon>Cantharellales</taxon>
        <taxon>Ceratobasidiaceae</taxon>
        <taxon>Rhizoctonia</taxon>
        <taxon>Rhizoctonia solani AG-1</taxon>
    </lineage>
</organism>
<evidence type="ECO:0000313" key="2">
    <source>
        <dbReference type="EMBL" id="CEL56429.1"/>
    </source>
</evidence>
<keyword evidence="3" id="KW-1185">Reference proteome</keyword>
<gene>
    <name evidence="2" type="ORF">RSOLAG1IB_07816</name>
</gene>
<dbReference type="EMBL" id="LN679121">
    <property type="protein sequence ID" value="CEL56429.1"/>
    <property type="molecule type" value="Genomic_DNA"/>
</dbReference>
<dbReference type="AlphaFoldDB" id="A0A0B7FHJ8"/>
<evidence type="ECO:0000256" key="1">
    <source>
        <dbReference type="SAM" id="SignalP"/>
    </source>
</evidence>
<evidence type="ECO:0000313" key="3">
    <source>
        <dbReference type="Proteomes" id="UP000059188"/>
    </source>
</evidence>
<feature type="signal peptide" evidence="1">
    <location>
        <begin position="1"/>
        <end position="20"/>
    </location>
</feature>
<accession>A0A0B7FHJ8</accession>
<dbReference type="Proteomes" id="UP000059188">
    <property type="component" value="Unassembled WGS sequence"/>
</dbReference>
<sequence length="68" mass="7662">MCITSCFLLLGASNVIQNSAYIVKIGKSIVQWSDTCVCGRWVIIGQKQEGYNIQSGEKKHNKRNCRIE</sequence>
<name>A0A0B7FHJ8_THACB</name>
<protein>
    <submittedName>
        <fullName evidence="2">Uncharacterized protein</fullName>
    </submittedName>
</protein>
<keyword evidence="1" id="KW-0732">Signal</keyword>
<feature type="chain" id="PRO_5002114192" evidence="1">
    <location>
        <begin position="21"/>
        <end position="68"/>
    </location>
</feature>